<name>H0G5V7_RHIML</name>
<evidence type="ECO:0000313" key="1">
    <source>
        <dbReference type="EMBL" id="EHK75327.1"/>
    </source>
</evidence>
<dbReference type="AlphaFoldDB" id="H0G5V7"/>
<proteinExistence type="predicted"/>
<protein>
    <submittedName>
        <fullName evidence="1">Capsular polysaccharide biosynthesis protein</fullName>
    </submittedName>
</protein>
<dbReference type="Proteomes" id="UP000004038">
    <property type="component" value="Unassembled WGS sequence"/>
</dbReference>
<sequence>MATTDRRLRPYFPRTASFAGPSASRTPALSLALDRRALYFDCRHPTDLEELLKTYDFEADAAPMARACPGIALLTESGISKFEDR</sequence>
<organism evidence="1 2">
    <name type="scientific">Sinorhizobium meliloti CCNWSX0020</name>
    <dbReference type="NCBI Taxonomy" id="1107881"/>
    <lineage>
        <taxon>Bacteria</taxon>
        <taxon>Pseudomonadati</taxon>
        <taxon>Pseudomonadota</taxon>
        <taxon>Alphaproteobacteria</taxon>
        <taxon>Hyphomicrobiales</taxon>
        <taxon>Rhizobiaceae</taxon>
        <taxon>Sinorhizobium/Ensifer group</taxon>
        <taxon>Sinorhizobium</taxon>
    </lineage>
</organism>
<gene>
    <name evidence="1" type="ORF">SM0020_24363</name>
</gene>
<dbReference type="EMBL" id="AGVV01000062">
    <property type="protein sequence ID" value="EHK75327.1"/>
    <property type="molecule type" value="Genomic_DNA"/>
</dbReference>
<accession>H0G5V7</accession>
<dbReference type="PATRIC" id="fig|1107881.3.peg.4939"/>
<reference evidence="1 2" key="1">
    <citation type="journal article" date="2012" name="J. Bacteriol.">
        <title>Draft Genome Sequence of Sinorhizobium meliloti CCNWSX0020, a Nitrogen-Fixing Symbiont with Copper Tolerance Capability Isolated from Lead-Zinc Mine Tailings.</title>
        <authorList>
            <person name="Li Z."/>
            <person name="Ma Z."/>
            <person name="Hao X."/>
            <person name="Wei G."/>
        </authorList>
    </citation>
    <scope>NUCLEOTIDE SEQUENCE [LARGE SCALE GENOMIC DNA]</scope>
    <source>
        <strain evidence="1 2">CCNWSX0020</strain>
    </source>
</reference>
<evidence type="ECO:0000313" key="2">
    <source>
        <dbReference type="Proteomes" id="UP000004038"/>
    </source>
</evidence>